<feature type="compositionally biased region" description="Basic and acidic residues" evidence="6">
    <location>
        <begin position="244"/>
        <end position="271"/>
    </location>
</feature>
<feature type="domain" description="LEM-like" evidence="9">
    <location>
        <begin position="5"/>
        <end position="48"/>
    </location>
</feature>
<organism evidence="10 11">
    <name type="scientific">Pocillopora meandrina</name>
    <dbReference type="NCBI Taxonomy" id="46732"/>
    <lineage>
        <taxon>Eukaryota</taxon>
        <taxon>Metazoa</taxon>
        <taxon>Cnidaria</taxon>
        <taxon>Anthozoa</taxon>
        <taxon>Hexacorallia</taxon>
        <taxon>Scleractinia</taxon>
        <taxon>Astrocoeniina</taxon>
        <taxon>Pocilloporidae</taxon>
        <taxon>Pocillopora</taxon>
    </lineage>
</organism>
<evidence type="ECO:0000313" key="11">
    <source>
        <dbReference type="Proteomes" id="UP001159428"/>
    </source>
</evidence>
<evidence type="ECO:0000259" key="8">
    <source>
        <dbReference type="PROSITE" id="PS50954"/>
    </source>
</evidence>
<evidence type="ECO:0000313" key="10">
    <source>
        <dbReference type="EMBL" id="CAH3136618.1"/>
    </source>
</evidence>
<dbReference type="InterPro" id="IPR013146">
    <property type="entry name" value="LEM-like_dom"/>
</dbReference>
<evidence type="ECO:0000256" key="1">
    <source>
        <dbReference type="ARBA" id="ARBA00007744"/>
    </source>
</evidence>
<dbReference type="SMART" id="SM01261">
    <property type="entry name" value="Thymopoietin"/>
    <property type="match status" value="1"/>
</dbReference>
<gene>
    <name evidence="10" type="ORF">PMEA_00017845</name>
</gene>
<dbReference type="FunFam" id="1.10.720.40:FF:000001">
    <property type="entry name" value="LEM domain containing 2, isoform CRA_a"/>
    <property type="match status" value="2"/>
</dbReference>
<dbReference type="PROSITE" id="PS50955">
    <property type="entry name" value="LEM_LIKE"/>
    <property type="match status" value="1"/>
</dbReference>
<dbReference type="PANTHER" id="PTHR12019:SF9">
    <property type="entry name" value="THYMOPOIETIN"/>
    <property type="match status" value="1"/>
</dbReference>
<dbReference type="GO" id="GO:0003677">
    <property type="term" value="F:DNA binding"/>
    <property type="evidence" value="ECO:0007669"/>
    <property type="project" value="UniProtKB-KW"/>
</dbReference>
<evidence type="ECO:0000256" key="6">
    <source>
        <dbReference type="SAM" id="MobiDB-lite"/>
    </source>
</evidence>
<keyword evidence="4" id="KW-0007">Acetylation</keyword>
<dbReference type="EMBL" id="CALNXJ010000030">
    <property type="protein sequence ID" value="CAH3136618.1"/>
    <property type="molecule type" value="Genomic_DNA"/>
</dbReference>
<dbReference type="SMART" id="SM00540">
    <property type="entry name" value="LEM"/>
    <property type="match status" value="1"/>
</dbReference>
<dbReference type="Pfam" id="PF08198">
    <property type="entry name" value="Thymopoietin"/>
    <property type="match status" value="1"/>
</dbReference>
<feature type="compositionally biased region" description="Low complexity" evidence="6">
    <location>
        <begin position="231"/>
        <end position="240"/>
    </location>
</feature>
<keyword evidence="7" id="KW-0472">Membrane</keyword>
<feature type="region of interest" description="Disordered" evidence="6">
    <location>
        <begin position="48"/>
        <end position="70"/>
    </location>
</feature>
<accession>A0AAU9X4Z8</accession>
<dbReference type="CDD" id="cd12934">
    <property type="entry name" value="LEM"/>
    <property type="match status" value="1"/>
</dbReference>
<dbReference type="Proteomes" id="UP001159428">
    <property type="component" value="Unassembled WGS sequence"/>
</dbReference>
<dbReference type="InterPro" id="IPR011015">
    <property type="entry name" value="LEM/LEM-like_dom_sf"/>
</dbReference>
<feature type="transmembrane region" description="Helical" evidence="7">
    <location>
        <begin position="279"/>
        <end position="300"/>
    </location>
</feature>
<keyword evidence="2" id="KW-0488">Methylation</keyword>
<keyword evidence="5" id="KW-0238">DNA-binding</keyword>
<evidence type="ECO:0000256" key="3">
    <source>
        <dbReference type="ARBA" id="ARBA00022553"/>
    </source>
</evidence>
<dbReference type="Pfam" id="PF03020">
    <property type="entry name" value="LEM"/>
    <property type="match status" value="1"/>
</dbReference>
<dbReference type="SUPFAM" id="SSF63451">
    <property type="entry name" value="LEM domain"/>
    <property type="match status" value="2"/>
</dbReference>
<proteinExistence type="inferred from homology"/>
<keyword evidence="11" id="KW-1185">Reference proteome</keyword>
<comment type="caution">
    <text evidence="10">The sequence shown here is derived from an EMBL/GenBank/DDBJ whole genome shotgun (WGS) entry which is preliminary data.</text>
</comment>
<comment type="similarity">
    <text evidence="1">Belongs to the LEM family.</text>
</comment>
<sequence>MSTFSNNPRLLTKDELKSELKANGIPLPRAEQRKAYYVDLYLERLTSQNQNEEFSSDEEEMSKYSPMRASQKLPVKLPKKVVINKRVKGDLPFDVAALSDGDLARQLKSFGATVGPITESTRPIYQKKLAKLLTEEKSNPVIPVVPKVSPKKPKASPVKPSNEYVEFSDDNEVSSEERDVEEVEEVEEVEPLPYELDGEDQQDTTPKRFSYPKSSSTPSKATLTKRVPASMTMTTQQTQQILSKDSENNLSKEHPMETVAKKKTPEPNKEEHSICGPHIQILLAVGVFLAFTAFLVYHLMEDNPSKEIGQVGN</sequence>
<evidence type="ECO:0000259" key="9">
    <source>
        <dbReference type="PROSITE" id="PS50955"/>
    </source>
</evidence>
<dbReference type="InterPro" id="IPR051656">
    <property type="entry name" value="LEM_domain"/>
</dbReference>
<evidence type="ECO:0000256" key="5">
    <source>
        <dbReference type="ARBA" id="ARBA00023125"/>
    </source>
</evidence>
<dbReference type="AlphaFoldDB" id="A0AAU9X4Z8"/>
<evidence type="ECO:0008006" key="12">
    <source>
        <dbReference type="Google" id="ProtNLM"/>
    </source>
</evidence>
<evidence type="ECO:0000256" key="2">
    <source>
        <dbReference type="ARBA" id="ARBA00022481"/>
    </source>
</evidence>
<dbReference type="GO" id="GO:0005635">
    <property type="term" value="C:nuclear envelope"/>
    <property type="evidence" value="ECO:0007669"/>
    <property type="project" value="UniProtKB-ARBA"/>
</dbReference>
<feature type="domain" description="LEM" evidence="8">
    <location>
        <begin position="92"/>
        <end position="136"/>
    </location>
</feature>
<dbReference type="PROSITE" id="PS50954">
    <property type="entry name" value="LEM"/>
    <property type="match status" value="1"/>
</dbReference>
<keyword evidence="7" id="KW-0812">Transmembrane</keyword>
<feature type="region of interest" description="Disordered" evidence="6">
    <location>
        <begin position="144"/>
        <end position="271"/>
    </location>
</feature>
<name>A0AAU9X4Z8_9CNID</name>
<feature type="compositionally biased region" description="Acidic residues" evidence="6">
    <location>
        <begin position="166"/>
        <end position="202"/>
    </location>
</feature>
<evidence type="ECO:0000256" key="7">
    <source>
        <dbReference type="SAM" id="Phobius"/>
    </source>
</evidence>
<dbReference type="PANTHER" id="PTHR12019">
    <property type="entry name" value="LAMINA-ASSOCIATED POLYPEPTIDE THYMOPOIETIN"/>
    <property type="match status" value="1"/>
</dbReference>
<dbReference type="Gene3D" id="1.10.720.40">
    <property type="match status" value="2"/>
</dbReference>
<keyword evidence="3" id="KW-0597">Phosphoprotein</keyword>
<feature type="compositionally biased region" description="Polar residues" evidence="6">
    <location>
        <begin position="212"/>
        <end position="222"/>
    </location>
</feature>
<protein>
    <recommendedName>
        <fullName evidence="12">LEM-like domain-containing protein</fullName>
    </recommendedName>
</protein>
<dbReference type="InterPro" id="IPR003887">
    <property type="entry name" value="LEM_dom"/>
</dbReference>
<keyword evidence="7" id="KW-1133">Transmembrane helix</keyword>
<reference evidence="10 11" key="1">
    <citation type="submission" date="2022-05" db="EMBL/GenBank/DDBJ databases">
        <authorList>
            <consortium name="Genoscope - CEA"/>
            <person name="William W."/>
        </authorList>
    </citation>
    <scope>NUCLEOTIDE SEQUENCE [LARGE SCALE GENOMIC DNA]</scope>
</reference>
<evidence type="ECO:0000256" key="4">
    <source>
        <dbReference type="ARBA" id="ARBA00022990"/>
    </source>
</evidence>